<organism evidence="2 3">
    <name type="scientific">Celeribacter ethanolicus</name>
    <dbReference type="NCBI Taxonomy" id="1758178"/>
    <lineage>
        <taxon>Bacteria</taxon>
        <taxon>Pseudomonadati</taxon>
        <taxon>Pseudomonadota</taxon>
        <taxon>Alphaproteobacteria</taxon>
        <taxon>Rhodobacterales</taxon>
        <taxon>Roseobacteraceae</taxon>
        <taxon>Celeribacter</taxon>
    </lineage>
</organism>
<dbReference type="NCBIfam" id="NF005677">
    <property type="entry name" value="PRK07471.1"/>
    <property type="match status" value="1"/>
</dbReference>
<dbReference type="SUPFAM" id="SSF52540">
    <property type="entry name" value="P-loop containing nucleoside triphosphate hydrolases"/>
    <property type="match status" value="1"/>
</dbReference>
<dbReference type="PANTHER" id="PTHR11669">
    <property type="entry name" value="REPLICATION FACTOR C / DNA POLYMERASE III GAMMA-TAU SUBUNIT"/>
    <property type="match status" value="1"/>
</dbReference>
<protein>
    <submittedName>
        <fullName evidence="2">DNA polymerase III subunit delta</fullName>
    </submittedName>
</protein>
<name>A0A291G7Q9_9RHOB</name>
<reference evidence="2 3" key="1">
    <citation type="submission" date="2017-06" db="EMBL/GenBank/DDBJ databases">
        <title>Celeribacter sp. TSPH2 complete genome sequence.</title>
        <authorList>
            <person name="Woo J.-H."/>
            <person name="Kim H.-S."/>
        </authorList>
    </citation>
    <scope>NUCLEOTIDE SEQUENCE [LARGE SCALE GENOMIC DNA]</scope>
    <source>
        <strain evidence="2 3">TSPH2</strain>
    </source>
</reference>
<evidence type="ECO:0000313" key="3">
    <source>
        <dbReference type="Proteomes" id="UP000217935"/>
    </source>
</evidence>
<dbReference type="Gene3D" id="3.40.50.300">
    <property type="entry name" value="P-loop containing nucleotide triphosphate hydrolases"/>
    <property type="match status" value="1"/>
</dbReference>
<gene>
    <name evidence="2" type="ORF">CEW89_00475</name>
</gene>
<dbReference type="AlphaFoldDB" id="A0A291G7Q9"/>
<dbReference type="InterPro" id="IPR050238">
    <property type="entry name" value="DNA_Rep/Repair_Clamp_Loader"/>
</dbReference>
<dbReference type="Pfam" id="PF13177">
    <property type="entry name" value="DNA_pol3_delta2"/>
    <property type="match status" value="1"/>
</dbReference>
<dbReference type="GO" id="GO:0006261">
    <property type="term" value="P:DNA-templated DNA replication"/>
    <property type="evidence" value="ECO:0007669"/>
    <property type="project" value="TreeGrafter"/>
</dbReference>
<dbReference type="RefSeq" id="WP_096804501.1">
    <property type="nucleotide sequence ID" value="NZ_CP022196.1"/>
</dbReference>
<evidence type="ECO:0000256" key="1">
    <source>
        <dbReference type="SAM" id="MobiDB-lite"/>
    </source>
</evidence>
<dbReference type="OrthoDB" id="9811073at2"/>
<dbReference type="EMBL" id="CP022196">
    <property type="protein sequence ID" value="ATG46177.1"/>
    <property type="molecule type" value="Genomic_DNA"/>
</dbReference>
<dbReference type="GO" id="GO:0009360">
    <property type="term" value="C:DNA polymerase III complex"/>
    <property type="evidence" value="ECO:0007669"/>
    <property type="project" value="TreeGrafter"/>
</dbReference>
<dbReference type="PANTHER" id="PTHR11669:SF8">
    <property type="entry name" value="DNA POLYMERASE III SUBUNIT DELTA"/>
    <property type="match status" value="1"/>
</dbReference>
<sequence>MSPRSPSALGEIDMGPEADCAPGAPHPRQTATLFGQNLAEESFLDAFNSNRMHHAWLITGPRGVGKATLAWRIARFLLAQPIEEGGGLFGEAPSAPDTLELGHEHPVYRRSAQLAEPRLCLIRREWDDKKSRFGTVISVEEVRKLNSFFHMSATDGGRRVVIVDSADEMNVSAANALLKTLEEPPKHAFLLLVSHQPSRLLPTIRSRCRELRLGPLSPEDLGRALDAAGSNAADRSDALAELSAGSVGEALRLTNLGGLEAYHDIVALFATLPRLDRSQALKLAEACVGAANSDRYELTLGLIDRFLTRLARTGAGHPPIVEAAPGEAALMLRLSPDTYAARDWAVLQQELSARAQHAKAVNLDPAALILDMVFKINDTASRIARE</sequence>
<dbReference type="STRING" id="1758178.GCA_001550095_00734"/>
<accession>A0A291G7Q9</accession>
<dbReference type="KEGG" id="ceh:CEW89_00475"/>
<feature type="region of interest" description="Disordered" evidence="1">
    <location>
        <begin position="1"/>
        <end position="28"/>
    </location>
</feature>
<dbReference type="InterPro" id="IPR027417">
    <property type="entry name" value="P-loop_NTPase"/>
</dbReference>
<keyword evidence="3" id="KW-1185">Reference proteome</keyword>
<proteinExistence type="predicted"/>
<dbReference type="Proteomes" id="UP000217935">
    <property type="component" value="Chromosome"/>
</dbReference>
<evidence type="ECO:0000313" key="2">
    <source>
        <dbReference type="EMBL" id="ATG46177.1"/>
    </source>
</evidence>